<evidence type="ECO:0000313" key="1">
    <source>
        <dbReference type="EMBL" id="OGM31267.1"/>
    </source>
</evidence>
<comment type="caution">
    <text evidence="1">The sequence shown here is derived from an EMBL/GenBank/DDBJ whole genome shotgun (WGS) entry which is preliminary data.</text>
</comment>
<dbReference type="EMBL" id="MGGP01000028">
    <property type="protein sequence ID" value="OGM31267.1"/>
    <property type="molecule type" value="Genomic_DNA"/>
</dbReference>
<protein>
    <submittedName>
        <fullName evidence="1">Uncharacterized protein</fullName>
    </submittedName>
</protein>
<sequence>MKSKQVPKKKGKLFLAVVSIIAVISVMIVSSVGASTRGVELHEFEEEIAGVEVINRKLKDEMIMNSSLTKVSQSTGDDFSIPETVVYLNKEIPVLGYAK</sequence>
<evidence type="ECO:0000313" key="2">
    <source>
        <dbReference type="Proteomes" id="UP000178870"/>
    </source>
</evidence>
<name>A0A1F7YVI6_9BACT</name>
<dbReference type="AlphaFoldDB" id="A0A1F7YVI6"/>
<reference evidence="1 2" key="1">
    <citation type="journal article" date="2016" name="Nat. Commun.">
        <title>Thousands of microbial genomes shed light on interconnected biogeochemical processes in an aquifer system.</title>
        <authorList>
            <person name="Anantharaman K."/>
            <person name="Brown C.T."/>
            <person name="Hug L.A."/>
            <person name="Sharon I."/>
            <person name="Castelle C.J."/>
            <person name="Probst A.J."/>
            <person name="Thomas B.C."/>
            <person name="Singh A."/>
            <person name="Wilkins M.J."/>
            <person name="Karaoz U."/>
            <person name="Brodie E.L."/>
            <person name="Williams K.H."/>
            <person name="Hubbard S.S."/>
            <person name="Banfield J.F."/>
        </authorList>
    </citation>
    <scope>NUCLEOTIDE SEQUENCE [LARGE SCALE GENOMIC DNA]</scope>
</reference>
<dbReference type="Proteomes" id="UP000178870">
    <property type="component" value="Unassembled WGS sequence"/>
</dbReference>
<accession>A0A1F7YVI6</accession>
<proteinExistence type="predicted"/>
<gene>
    <name evidence="1" type="ORF">A2803_03675</name>
</gene>
<organism evidence="1 2">
    <name type="scientific">Candidatus Woesebacteria bacterium RIFCSPHIGHO2_01_FULL_44_21</name>
    <dbReference type="NCBI Taxonomy" id="1802503"/>
    <lineage>
        <taxon>Bacteria</taxon>
        <taxon>Candidatus Woeseibacteriota</taxon>
    </lineage>
</organism>